<sequence>MEYTIKDIKEGMKLICTNDGDWTFWTKDKIYVVKKTDSGTLYIKNDDGKMRFVTNIVTYLNNKGDRRVVSLEVMDTEENKIINKEEENIKKLEVKCFTSLENLNDFLDSLKPGEKIISHAIGQFNFHYIIYEKIVG</sequence>
<keyword evidence="2" id="KW-1185">Reference proteome</keyword>
<accession>A0A6G9LP14</accession>
<dbReference type="Proteomes" id="UP000501773">
    <property type="component" value="Segment"/>
</dbReference>
<reference evidence="2" key="1">
    <citation type="submission" date="2020-02" db="EMBL/GenBank/DDBJ databases">
        <authorList>
            <person name="Olsen N.S."/>
            <person name="Forero-Junco L."/>
            <person name="Kot W."/>
            <person name="Hansen L.H."/>
        </authorList>
    </citation>
    <scope>NUCLEOTIDE SEQUENCE [LARGE SCALE GENOMIC DNA]</scope>
</reference>
<proteinExistence type="predicted"/>
<dbReference type="EMBL" id="MT119360">
    <property type="protein sequence ID" value="QIQ66262.1"/>
    <property type="molecule type" value="Genomic_DNA"/>
</dbReference>
<organism evidence="1 2">
    <name type="scientific">Enterococcus phage nattely</name>
    <dbReference type="NCBI Taxonomy" id="2719593"/>
    <lineage>
        <taxon>Viruses</taxon>
        <taxon>Duplodnaviria</taxon>
        <taxon>Heunggongvirae</taxon>
        <taxon>Uroviricota</taxon>
        <taxon>Caudoviricetes</taxon>
        <taxon>Andrewesvirinae</taxon>
        <taxon>Vipetofemvirus</taxon>
        <taxon>Vipetofemvirus nattely</taxon>
    </lineage>
</organism>
<name>A0A6G9LP14_9CAUD</name>
<evidence type="ECO:0000313" key="1">
    <source>
        <dbReference type="EMBL" id="QIQ66262.1"/>
    </source>
</evidence>
<gene>
    <name evidence="1" type="ORF">nattely_95</name>
</gene>
<protein>
    <submittedName>
        <fullName evidence="1">Uncharacterized protein</fullName>
    </submittedName>
</protein>
<evidence type="ECO:0000313" key="2">
    <source>
        <dbReference type="Proteomes" id="UP000501773"/>
    </source>
</evidence>